<protein>
    <recommendedName>
        <fullName evidence="9">Salicylate carboxymethyltransferase</fullName>
    </recommendedName>
</protein>
<gene>
    <name evidence="6" type="ORF">ILEXP_LOCUS11144</name>
    <name evidence="7" type="ORF">ILEXP_LOCUS35902</name>
</gene>
<keyword evidence="4" id="KW-0479">Metal-binding</keyword>
<dbReference type="InterPro" id="IPR042086">
    <property type="entry name" value="MeTrfase_capping"/>
</dbReference>
<reference evidence="7 8" key="1">
    <citation type="submission" date="2024-02" db="EMBL/GenBank/DDBJ databases">
        <authorList>
            <person name="Vignale AGUSTIN F."/>
            <person name="Sosa J E."/>
            <person name="Modenutti C."/>
        </authorList>
    </citation>
    <scope>NUCLEOTIDE SEQUENCE [LARGE SCALE GENOMIC DNA]</scope>
</reference>
<dbReference type="GO" id="GO:0032259">
    <property type="term" value="P:methylation"/>
    <property type="evidence" value="ECO:0007669"/>
    <property type="project" value="UniProtKB-KW"/>
</dbReference>
<dbReference type="Proteomes" id="UP001642360">
    <property type="component" value="Unassembled WGS sequence"/>
</dbReference>
<evidence type="ECO:0000256" key="5">
    <source>
        <dbReference type="ARBA" id="ARBA00022842"/>
    </source>
</evidence>
<dbReference type="Gene3D" id="3.40.50.150">
    <property type="entry name" value="Vaccinia Virus protein VP39"/>
    <property type="match status" value="1"/>
</dbReference>
<evidence type="ECO:0000313" key="8">
    <source>
        <dbReference type="Proteomes" id="UP001642360"/>
    </source>
</evidence>
<keyword evidence="2" id="KW-0489">Methyltransferase</keyword>
<dbReference type="PANTHER" id="PTHR31009">
    <property type="entry name" value="S-ADENOSYL-L-METHIONINE:CARBOXYL METHYLTRANSFERASE FAMILY PROTEIN"/>
    <property type="match status" value="1"/>
</dbReference>
<organism evidence="7 8">
    <name type="scientific">Ilex paraguariensis</name>
    <name type="common">yerba mate</name>
    <dbReference type="NCBI Taxonomy" id="185542"/>
    <lineage>
        <taxon>Eukaryota</taxon>
        <taxon>Viridiplantae</taxon>
        <taxon>Streptophyta</taxon>
        <taxon>Embryophyta</taxon>
        <taxon>Tracheophyta</taxon>
        <taxon>Spermatophyta</taxon>
        <taxon>Magnoliopsida</taxon>
        <taxon>eudicotyledons</taxon>
        <taxon>Gunneridae</taxon>
        <taxon>Pentapetalae</taxon>
        <taxon>asterids</taxon>
        <taxon>campanulids</taxon>
        <taxon>Aquifoliales</taxon>
        <taxon>Aquifoliaceae</taxon>
        <taxon>Ilex</taxon>
    </lineage>
</organism>
<dbReference type="Gene3D" id="1.10.1200.270">
    <property type="entry name" value="Methyltransferase, alpha-helical capping domain"/>
    <property type="match status" value="1"/>
</dbReference>
<comment type="caution">
    <text evidence="7">The sequence shown here is derived from an EMBL/GenBank/DDBJ whole genome shotgun (WGS) entry which is preliminary data.</text>
</comment>
<dbReference type="InterPro" id="IPR029063">
    <property type="entry name" value="SAM-dependent_MTases_sf"/>
</dbReference>
<dbReference type="GO" id="GO:0008168">
    <property type="term" value="F:methyltransferase activity"/>
    <property type="evidence" value="ECO:0007669"/>
    <property type="project" value="UniProtKB-KW"/>
</dbReference>
<evidence type="ECO:0000256" key="3">
    <source>
        <dbReference type="ARBA" id="ARBA00022679"/>
    </source>
</evidence>
<dbReference type="EMBL" id="CAUOFW020001303">
    <property type="protein sequence ID" value="CAK9143428.1"/>
    <property type="molecule type" value="Genomic_DNA"/>
</dbReference>
<evidence type="ECO:0000256" key="2">
    <source>
        <dbReference type="ARBA" id="ARBA00022603"/>
    </source>
</evidence>
<evidence type="ECO:0000313" key="6">
    <source>
        <dbReference type="EMBL" id="CAK9143428.1"/>
    </source>
</evidence>
<dbReference type="Pfam" id="PF03492">
    <property type="entry name" value="Methyltransf_7"/>
    <property type="match status" value="1"/>
</dbReference>
<evidence type="ECO:0008006" key="9">
    <source>
        <dbReference type="Google" id="ProtNLM"/>
    </source>
</evidence>
<dbReference type="InterPro" id="IPR005299">
    <property type="entry name" value="MeTrfase_7"/>
</dbReference>
<accession>A0ABC8TBK6</accession>
<keyword evidence="8" id="KW-1185">Reference proteome</keyword>
<keyword evidence="5" id="KW-0460">Magnesium</keyword>
<evidence type="ECO:0000313" key="7">
    <source>
        <dbReference type="EMBL" id="CAK9166668.1"/>
    </source>
</evidence>
<evidence type="ECO:0000256" key="4">
    <source>
        <dbReference type="ARBA" id="ARBA00022723"/>
    </source>
</evidence>
<evidence type="ECO:0000256" key="1">
    <source>
        <dbReference type="ARBA" id="ARBA00007967"/>
    </source>
</evidence>
<sequence>MDVQQVFHMTGGVGETSYANNSSLQKKASDMVKHITLETIQELYLTTTPKTLCLADLGCSSGQNTLSIIQSIVDKIEGTCCKTLRKPAPEFRVYLNDLPTNDFNTIFKALPDFYKGLRRGRSYGGPSVYVAGYPGTFYGRLFPDKCLHFIYSSYSLHWLSRVPPALYDEQGRSINKSNIYISESSPPQVTQAYFSQFQEDFPLFLRSRSKELISGGQMVLILLGRRGPNHVDRGNAFLWELLSRSFAILVSQGEIEQEKLDSYEVHFYAPSKDELEDEVRREGSFKVDRFEMFEIESDVEHGLSYGMTVAMTVRAIQESMICHHFGEGVLDNLFEHYGRLVDEEMAMQEIKPITFVVVLRNL</sequence>
<dbReference type="AlphaFoldDB" id="A0ABC8TBK6"/>
<dbReference type="GO" id="GO:0046872">
    <property type="term" value="F:metal ion binding"/>
    <property type="evidence" value="ECO:0007669"/>
    <property type="project" value="UniProtKB-KW"/>
</dbReference>
<comment type="similarity">
    <text evidence="1">Belongs to the methyltransferase superfamily. Type-7 methyltransferase family.</text>
</comment>
<dbReference type="SUPFAM" id="SSF53335">
    <property type="entry name" value="S-adenosyl-L-methionine-dependent methyltransferases"/>
    <property type="match status" value="1"/>
</dbReference>
<dbReference type="EMBL" id="CAUOFW020004650">
    <property type="protein sequence ID" value="CAK9166668.1"/>
    <property type="molecule type" value="Genomic_DNA"/>
</dbReference>
<keyword evidence="3" id="KW-0808">Transferase</keyword>
<name>A0ABC8TBK6_9AQUA</name>
<proteinExistence type="inferred from homology"/>